<dbReference type="PRINTS" id="PR00447">
    <property type="entry name" value="NATRESASSCMP"/>
</dbReference>
<feature type="transmembrane region" description="Helical" evidence="8">
    <location>
        <begin position="201"/>
        <end position="222"/>
    </location>
</feature>
<evidence type="ECO:0000313" key="11">
    <source>
        <dbReference type="Proteomes" id="UP000621856"/>
    </source>
</evidence>
<dbReference type="Proteomes" id="UP000621856">
    <property type="component" value="Unassembled WGS sequence"/>
</dbReference>
<reference evidence="10 12" key="2">
    <citation type="submission" date="2020-02" db="EMBL/GenBank/DDBJ databases">
        <title>Genome sequence of Parvularcula flava strain NH6-79.</title>
        <authorList>
            <person name="Abdul Karim M.H."/>
            <person name="Lam M.Q."/>
            <person name="Chen S.J."/>
            <person name="Yahya A."/>
            <person name="Shahir S."/>
            <person name="Shamsir M.S."/>
            <person name="Chong C.S."/>
        </authorList>
    </citation>
    <scope>NUCLEOTIDE SEQUENCE [LARGE SCALE GENOMIC DNA]</scope>
    <source>
        <strain evidence="10 12">NH6-79</strain>
    </source>
</reference>
<dbReference type="EMBL" id="BMGZ01000002">
    <property type="protein sequence ID" value="GGH98543.1"/>
    <property type="molecule type" value="Genomic_DNA"/>
</dbReference>
<dbReference type="Pfam" id="PF01566">
    <property type="entry name" value="Nramp"/>
    <property type="match status" value="1"/>
</dbReference>
<dbReference type="GO" id="GO:0034755">
    <property type="term" value="P:iron ion transmembrane transport"/>
    <property type="evidence" value="ECO:0007669"/>
    <property type="project" value="TreeGrafter"/>
</dbReference>
<keyword evidence="5 8" id="KW-1133">Transmembrane helix</keyword>
<organism evidence="9 11">
    <name type="scientific">Aquisalinus luteolus</name>
    <dbReference type="NCBI Taxonomy" id="1566827"/>
    <lineage>
        <taxon>Bacteria</taxon>
        <taxon>Pseudomonadati</taxon>
        <taxon>Pseudomonadota</taxon>
        <taxon>Alphaproteobacteria</taxon>
        <taxon>Parvularculales</taxon>
        <taxon>Parvularculaceae</taxon>
        <taxon>Aquisalinus</taxon>
    </lineage>
</organism>
<feature type="region of interest" description="Disordered" evidence="7">
    <location>
        <begin position="1"/>
        <end position="20"/>
    </location>
</feature>
<evidence type="ECO:0000313" key="9">
    <source>
        <dbReference type="EMBL" id="GGH98543.1"/>
    </source>
</evidence>
<evidence type="ECO:0000256" key="1">
    <source>
        <dbReference type="ARBA" id="ARBA00004141"/>
    </source>
</evidence>
<sequence length="417" mass="42802">MSEIIDETPPAEQPARKSRTPVGPGALVAAAFIGPGTVTACTLAGANFGYALIWALVFATFATIILQEMAARLGVVSRQGLGTALMSMTDNVFLRWLMAGLVLSALFVGNAAYEAGNLSGAALGVQAALDEKQIPFQITIVAIALVAAVLLVSGQYKRIERVLIALVLLMAICFIATAAIVRPDVGAILDGMKPSVPDGSLLTAVALIGTTIVPYNLFLHAAASRERWADPSGLGAARADVGISIGFGGMISILIVSTAASGLFATGLEVETAGDMAQQLEPAFGPFAQVFMAAGLFAAGLTSAITAPMATGYAVSEIFGWKGGVSGTGFRLVALSVIVIGAVVGFFGIKPVNVIVFAQLANGLLLPIIAIFLLMAMNRKQLLGEHANGLVTNLLGGLVVLVSVGLGLRLILRVLMG</sequence>
<reference evidence="9" key="3">
    <citation type="submission" date="2020-09" db="EMBL/GenBank/DDBJ databases">
        <authorList>
            <person name="Sun Q."/>
            <person name="Zhou Y."/>
        </authorList>
    </citation>
    <scope>NUCLEOTIDE SEQUENCE</scope>
    <source>
        <strain evidence="9">CGMCC 1.14984</strain>
    </source>
</reference>
<comment type="caution">
    <text evidence="9">The sequence shown here is derived from an EMBL/GenBank/DDBJ whole genome shotgun (WGS) entry which is preliminary data.</text>
</comment>
<feature type="transmembrane region" description="Helical" evidence="8">
    <location>
        <begin position="355"/>
        <end position="377"/>
    </location>
</feature>
<name>A0A8J3A4D4_9PROT</name>
<reference evidence="9" key="1">
    <citation type="journal article" date="2014" name="Int. J. Syst. Evol. Microbiol.">
        <title>Complete genome sequence of Corynebacterium casei LMG S-19264T (=DSM 44701T), isolated from a smear-ripened cheese.</title>
        <authorList>
            <consortium name="US DOE Joint Genome Institute (JGI-PGF)"/>
            <person name="Walter F."/>
            <person name="Albersmeier A."/>
            <person name="Kalinowski J."/>
            <person name="Ruckert C."/>
        </authorList>
    </citation>
    <scope>NUCLEOTIDE SEQUENCE</scope>
    <source>
        <strain evidence="9">CGMCC 1.14984</strain>
    </source>
</reference>
<gene>
    <name evidence="9" type="primary">mntH</name>
    <name evidence="10" type="ORF">FF098_011135</name>
    <name evidence="9" type="ORF">GCM10011355_22380</name>
</gene>
<keyword evidence="4" id="KW-0769">Symport</keyword>
<keyword evidence="2" id="KW-0813">Transport</keyword>
<evidence type="ECO:0000256" key="6">
    <source>
        <dbReference type="ARBA" id="ARBA00023136"/>
    </source>
</evidence>
<feature type="transmembrane region" description="Helical" evidence="8">
    <location>
        <begin position="328"/>
        <end position="349"/>
    </location>
</feature>
<feature type="transmembrane region" description="Helical" evidence="8">
    <location>
        <begin position="52"/>
        <end position="71"/>
    </location>
</feature>
<evidence type="ECO:0000256" key="8">
    <source>
        <dbReference type="SAM" id="Phobius"/>
    </source>
</evidence>
<protein>
    <submittedName>
        <fullName evidence="10">Divalent metal cation transporter</fullName>
    </submittedName>
    <submittedName>
        <fullName evidence="9">Manganese transporter</fullName>
    </submittedName>
</protein>
<keyword evidence="12" id="KW-1185">Reference proteome</keyword>
<keyword evidence="3 8" id="KW-0812">Transmembrane</keyword>
<evidence type="ECO:0000256" key="2">
    <source>
        <dbReference type="ARBA" id="ARBA00022448"/>
    </source>
</evidence>
<feature type="transmembrane region" description="Helical" evidence="8">
    <location>
        <begin position="26"/>
        <end position="46"/>
    </location>
</feature>
<keyword evidence="6 8" id="KW-0472">Membrane</keyword>
<feature type="transmembrane region" description="Helical" evidence="8">
    <location>
        <begin position="133"/>
        <end position="153"/>
    </location>
</feature>
<dbReference type="InterPro" id="IPR001046">
    <property type="entry name" value="NRAMP_fam"/>
</dbReference>
<evidence type="ECO:0000313" key="10">
    <source>
        <dbReference type="EMBL" id="NHK28460.1"/>
    </source>
</evidence>
<evidence type="ECO:0000256" key="7">
    <source>
        <dbReference type="SAM" id="MobiDB-lite"/>
    </source>
</evidence>
<evidence type="ECO:0000256" key="5">
    <source>
        <dbReference type="ARBA" id="ARBA00022989"/>
    </source>
</evidence>
<dbReference type="EMBL" id="VCJR02000002">
    <property type="protein sequence ID" value="NHK28460.1"/>
    <property type="molecule type" value="Genomic_DNA"/>
</dbReference>
<evidence type="ECO:0000313" key="12">
    <source>
        <dbReference type="Proteomes" id="UP000818603"/>
    </source>
</evidence>
<dbReference type="AlphaFoldDB" id="A0A8J3A4D4"/>
<feature type="transmembrane region" description="Helical" evidence="8">
    <location>
        <begin position="92"/>
        <end position="113"/>
    </location>
</feature>
<proteinExistence type="predicted"/>
<dbReference type="Proteomes" id="UP000818603">
    <property type="component" value="Unassembled WGS sequence"/>
</dbReference>
<evidence type="ECO:0000256" key="3">
    <source>
        <dbReference type="ARBA" id="ARBA00022692"/>
    </source>
</evidence>
<feature type="transmembrane region" description="Helical" evidence="8">
    <location>
        <begin position="287"/>
        <end position="307"/>
    </location>
</feature>
<evidence type="ECO:0000256" key="4">
    <source>
        <dbReference type="ARBA" id="ARBA00022847"/>
    </source>
</evidence>
<dbReference type="GO" id="GO:0015293">
    <property type="term" value="F:symporter activity"/>
    <property type="evidence" value="ECO:0007669"/>
    <property type="project" value="UniProtKB-KW"/>
</dbReference>
<comment type="subcellular location">
    <subcellularLocation>
        <location evidence="1">Membrane</location>
        <topology evidence="1">Multi-pass membrane protein</topology>
    </subcellularLocation>
</comment>
<dbReference type="PANTHER" id="PTHR11706:SF33">
    <property type="entry name" value="NATURAL RESISTANCE-ASSOCIATED MACROPHAGE PROTEIN 2"/>
    <property type="match status" value="1"/>
</dbReference>
<dbReference type="NCBIfam" id="NF037982">
    <property type="entry name" value="Nramp_1"/>
    <property type="match status" value="1"/>
</dbReference>
<dbReference type="GO" id="GO:0005384">
    <property type="term" value="F:manganese ion transmembrane transporter activity"/>
    <property type="evidence" value="ECO:0007669"/>
    <property type="project" value="TreeGrafter"/>
</dbReference>
<dbReference type="GO" id="GO:0005886">
    <property type="term" value="C:plasma membrane"/>
    <property type="evidence" value="ECO:0007669"/>
    <property type="project" value="TreeGrafter"/>
</dbReference>
<feature type="transmembrane region" description="Helical" evidence="8">
    <location>
        <begin position="389"/>
        <end position="412"/>
    </location>
</feature>
<dbReference type="PANTHER" id="PTHR11706">
    <property type="entry name" value="SOLUTE CARRIER PROTEIN FAMILY 11 MEMBER"/>
    <property type="match status" value="1"/>
</dbReference>
<accession>A0A8J3A4D4</accession>
<dbReference type="GO" id="GO:0015086">
    <property type="term" value="F:cadmium ion transmembrane transporter activity"/>
    <property type="evidence" value="ECO:0007669"/>
    <property type="project" value="TreeGrafter"/>
</dbReference>
<dbReference type="RefSeq" id="WP_155140484.1">
    <property type="nucleotide sequence ID" value="NZ_BMGZ01000002.1"/>
</dbReference>
<feature type="transmembrane region" description="Helical" evidence="8">
    <location>
        <begin position="162"/>
        <end position="181"/>
    </location>
</feature>
<feature type="transmembrane region" description="Helical" evidence="8">
    <location>
        <begin position="243"/>
        <end position="267"/>
    </location>
</feature>